<evidence type="ECO:0000259" key="1">
    <source>
        <dbReference type="Pfam" id="PF00505"/>
    </source>
</evidence>
<accession>A0A9N9FEE5</accession>
<evidence type="ECO:0000313" key="2">
    <source>
        <dbReference type="EMBL" id="CAG8527940.1"/>
    </source>
</evidence>
<protein>
    <submittedName>
        <fullName evidence="2">11325_t:CDS:1</fullName>
    </submittedName>
</protein>
<keyword evidence="3" id="KW-1185">Reference proteome</keyword>
<name>A0A9N9FEE5_9GLOM</name>
<dbReference type="Pfam" id="PF00505">
    <property type="entry name" value="HMG_box"/>
    <property type="match status" value="1"/>
</dbReference>
<reference evidence="2" key="1">
    <citation type="submission" date="2021-06" db="EMBL/GenBank/DDBJ databases">
        <authorList>
            <person name="Kallberg Y."/>
            <person name="Tangrot J."/>
            <person name="Rosling A."/>
        </authorList>
    </citation>
    <scope>NUCLEOTIDE SEQUENCE</scope>
    <source>
        <strain evidence="2">BR232B</strain>
    </source>
</reference>
<proteinExistence type="predicted"/>
<evidence type="ECO:0000313" key="3">
    <source>
        <dbReference type="Proteomes" id="UP000789739"/>
    </source>
</evidence>
<feature type="domain" description="HMG box" evidence="1">
    <location>
        <begin position="49"/>
        <end position="112"/>
    </location>
</feature>
<sequence length="210" mass="24078">MSTTKVRDFTWINISDQQDRSLPDGIKISLPLQVEDEDLMPKRRGGRTPTRSQNAFFVYRIAYAKELQSRGFWDCPMRDIIKHASCAWKTESSDVKEACQAKAQKAKKLHEKFFPSPRSRRYKQTNQEVSPILAKHIGIVYDVRLPGIGGMESVLITNATSGRHEMLYPQSIDSSLPITFIDSSPQVYTQQSYEFGFYDTPQPCMHTFCD</sequence>
<organism evidence="2 3">
    <name type="scientific">Paraglomus brasilianum</name>
    <dbReference type="NCBI Taxonomy" id="144538"/>
    <lineage>
        <taxon>Eukaryota</taxon>
        <taxon>Fungi</taxon>
        <taxon>Fungi incertae sedis</taxon>
        <taxon>Mucoromycota</taxon>
        <taxon>Glomeromycotina</taxon>
        <taxon>Glomeromycetes</taxon>
        <taxon>Paraglomerales</taxon>
        <taxon>Paraglomeraceae</taxon>
        <taxon>Paraglomus</taxon>
    </lineage>
</organism>
<dbReference type="Proteomes" id="UP000789739">
    <property type="component" value="Unassembled WGS sequence"/>
</dbReference>
<dbReference type="InterPro" id="IPR036910">
    <property type="entry name" value="HMG_box_dom_sf"/>
</dbReference>
<gene>
    <name evidence="2" type="ORF">PBRASI_LOCUS3962</name>
</gene>
<comment type="caution">
    <text evidence="2">The sequence shown here is derived from an EMBL/GenBank/DDBJ whole genome shotgun (WGS) entry which is preliminary data.</text>
</comment>
<dbReference type="OrthoDB" id="2350136at2759"/>
<dbReference type="InterPro" id="IPR009071">
    <property type="entry name" value="HMG_box_dom"/>
</dbReference>
<dbReference type="EMBL" id="CAJVPI010000382">
    <property type="protein sequence ID" value="CAG8527940.1"/>
    <property type="molecule type" value="Genomic_DNA"/>
</dbReference>
<dbReference type="SUPFAM" id="SSF47095">
    <property type="entry name" value="HMG-box"/>
    <property type="match status" value="1"/>
</dbReference>
<dbReference type="AlphaFoldDB" id="A0A9N9FEE5"/>
<dbReference type="Gene3D" id="1.10.30.10">
    <property type="entry name" value="High mobility group box domain"/>
    <property type="match status" value="1"/>
</dbReference>